<dbReference type="SUPFAM" id="SSF50156">
    <property type="entry name" value="PDZ domain-like"/>
    <property type="match status" value="1"/>
</dbReference>
<dbReference type="GO" id="GO:0008270">
    <property type="term" value="F:zinc ion binding"/>
    <property type="evidence" value="ECO:0007669"/>
    <property type="project" value="UniProtKB-KW"/>
</dbReference>
<accession>A0AAD2G837</accession>
<dbReference type="SUPFAM" id="SSF57850">
    <property type="entry name" value="RING/U-box"/>
    <property type="match status" value="1"/>
</dbReference>
<dbReference type="EMBL" id="CAKOGP040002247">
    <property type="protein sequence ID" value="CAJ1966014.1"/>
    <property type="molecule type" value="Genomic_DNA"/>
</dbReference>
<dbReference type="InterPro" id="IPR001841">
    <property type="entry name" value="Znf_RING"/>
</dbReference>
<name>A0AAD2G837_9STRA</name>
<sequence length="624" mass="69153">MILQPTTTENTTTPTTPAITSNSACRNTMVDTTNNTCRNSNTINNNSTNTHTIQTQTAASFPLLPPPTETEADNMLDCPICLNAMTESDIQHPLQCKSKHCDYNFCMHCIENLVAASKDDFQEASDGNQHVKIYLNCPNCRSNLSETIRDTLLIRKADYLVSPQGIRCKSTWTPSQQRLHSVLHHEDIKQAIAKARHYEEEFLRTHHISIAEEWSPLNSYDHLSPLNASDTLSTVSDSEGDYSSKENYDHFALNDGYFSPDEYDDHDSDDDDDEASDAEDECGFEMDLVQGVHKSFRLPRTERLLQKTAKVREDMIDKTLLRGLAPVMTKAEQKKATQLMVSGDVSKLVEAAKMLRSMERNTRRGVTRCQLVKRSSIYGLIDECEQAHNRRKPAITARPSLLTPPPMPRPNPVTRGQSCVRNLENAEFLQSHPLPVRMPKYVEFEFSDLLGPCQLPSLVGAAGFSSVVSSSLFPACFVDDVWNGTIRDAYTRTTLMPLTGSIVRHEPPLNHKGVLNVLGEGMLDQDLGVGRFDVPKSRVMIHSLQGGGSAGKQGILPGDVVTHLNGQEFHGTAKELMKAIEASVGSSNRNCADFGECCVSLVLNAEAPIAEALRRRGNVACLYT</sequence>
<evidence type="ECO:0000313" key="4">
    <source>
        <dbReference type="EMBL" id="CAJ1966014.1"/>
    </source>
</evidence>
<keyword evidence="1" id="KW-0863">Zinc-finger</keyword>
<keyword evidence="1" id="KW-0862">Zinc</keyword>
<keyword evidence="5" id="KW-1185">Reference proteome</keyword>
<keyword evidence="1" id="KW-0479">Metal-binding</keyword>
<dbReference type="PROSITE" id="PS50089">
    <property type="entry name" value="ZF_RING_2"/>
    <property type="match status" value="1"/>
</dbReference>
<dbReference type="InterPro" id="IPR036034">
    <property type="entry name" value="PDZ_sf"/>
</dbReference>
<feature type="domain" description="RING-type" evidence="3">
    <location>
        <begin position="78"/>
        <end position="141"/>
    </location>
</feature>
<feature type="compositionally biased region" description="Low complexity" evidence="2">
    <location>
        <begin position="1"/>
        <end position="20"/>
    </location>
</feature>
<dbReference type="Gene3D" id="3.30.40.10">
    <property type="entry name" value="Zinc/RING finger domain, C3HC4 (zinc finger)"/>
    <property type="match status" value="1"/>
</dbReference>
<proteinExistence type="predicted"/>
<evidence type="ECO:0000313" key="5">
    <source>
        <dbReference type="Proteomes" id="UP001295423"/>
    </source>
</evidence>
<feature type="region of interest" description="Disordered" evidence="2">
    <location>
        <begin position="261"/>
        <end position="280"/>
    </location>
</feature>
<gene>
    <name evidence="4" type="ORF">CYCCA115_LOCUS21598</name>
</gene>
<evidence type="ECO:0000259" key="3">
    <source>
        <dbReference type="PROSITE" id="PS50089"/>
    </source>
</evidence>
<reference evidence="4" key="1">
    <citation type="submission" date="2023-08" db="EMBL/GenBank/DDBJ databases">
        <authorList>
            <person name="Audoor S."/>
            <person name="Bilcke G."/>
        </authorList>
    </citation>
    <scope>NUCLEOTIDE SEQUENCE</scope>
</reference>
<dbReference type="InterPro" id="IPR013083">
    <property type="entry name" value="Znf_RING/FYVE/PHD"/>
</dbReference>
<comment type="caution">
    <text evidence="4">The sequence shown here is derived from an EMBL/GenBank/DDBJ whole genome shotgun (WGS) entry which is preliminary data.</text>
</comment>
<dbReference type="AlphaFoldDB" id="A0AAD2G837"/>
<organism evidence="4 5">
    <name type="scientific">Cylindrotheca closterium</name>
    <dbReference type="NCBI Taxonomy" id="2856"/>
    <lineage>
        <taxon>Eukaryota</taxon>
        <taxon>Sar</taxon>
        <taxon>Stramenopiles</taxon>
        <taxon>Ochrophyta</taxon>
        <taxon>Bacillariophyta</taxon>
        <taxon>Bacillariophyceae</taxon>
        <taxon>Bacillariophycidae</taxon>
        <taxon>Bacillariales</taxon>
        <taxon>Bacillariaceae</taxon>
        <taxon>Cylindrotheca</taxon>
    </lineage>
</organism>
<dbReference type="Proteomes" id="UP001295423">
    <property type="component" value="Unassembled WGS sequence"/>
</dbReference>
<evidence type="ECO:0000256" key="1">
    <source>
        <dbReference type="PROSITE-ProRule" id="PRU00175"/>
    </source>
</evidence>
<feature type="region of interest" description="Disordered" evidence="2">
    <location>
        <begin position="1"/>
        <end position="22"/>
    </location>
</feature>
<evidence type="ECO:0000256" key="2">
    <source>
        <dbReference type="SAM" id="MobiDB-lite"/>
    </source>
</evidence>
<protein>
    <recommendedName>
        <fullName evidence="3">RING-type domain-containing protein</fullName>
    </recommendedName>
</protein>